<keyword evidence="6" id="KW-0560">Oxidoreductase</keyword>
<dbReference type="InterPro" id="IPR029324">
    <property type="entry name" value="AIF_C"/>
</dbReference>
<feature type="domain" description="Mitochondrial apoptosis-inducing factor C-terminal" evidence="10">
    <location>
        <begin position="297"/>
        <end position="334"/>
    </location>
</feature>
<dbReference type="PRINTS" id="PR00469">
    <property type="entry name" value="PNDRDTASEII"/>
</dbReference>
<dbReference type="SUPFAM" id="SSF55424">
    <property type="entry name" value="FAD/NAD-linked reductases, dimerisation (C-terminal) domain"/>
    <property type="match status" value="1"/>
</dbReference>
<evidence type="ECO:0000313" key="12">
    <source>
        <dbReference type="Proteomes" id="UP001180840"/>
    </source>
</evidence>
<proteinExistence type="predicted"/>
<feature type="domain" description="FAD/NAD(P)-binding" evidence="9">
    <location>
        <begin position="8"/>
        <end position="294"/>
    </location>
</feature>
<dbReference type="PANTHER" id="PTHR43557:SF4">
    <property type="entry name" value="APOPTOSIS-INDUCING FACTOR 1, MITOCHONDRIAL"/>
    <property type="match status" value="1"/>
</dbReference>
<evidence type="ECO:0000256" key="4">
    <source>
        <dbReference type="ARBA" id="ARBA00022827"/>
    </source>
</evidence>
<evidence type="ECO:0000313" key="11">
    <source>
        <dbReference type="EMBL" id="MDR7329317.1"/>
    </source>
</evidence>
<evidence type="ECO:0000256" key="8">
    <source>
        <dbReference type="ARBA" id="ARBA00047786"/>
    </source>
</evidence>
<evidence type="ECO:0000259" key="9">
    <source>
        <dbReference type="Pfam" id="PF07992"/>
    </source>
</evidence>
<comment type="caution">
    <text evidence="11">The sequence shown here is derived from an EMBL/GenBank/DDBJ whole genome shotgun (WGS) entry which is preliminary data.</text>
</comment>
<dbReference type="PANTHER" id="PTHR43557">
    <property type="entry name" value="APOPTOSIS-INDUCING FACTOR 1"/>
    <property type="match status" value="1"/>
</dbReference>
<dbReference type="RefSeq" id="WP_290198271.1">
    <property type="nucleotide sequence ID" value="NZ_CP047654.1"/>
</dbReference>
<organism evidence="11 12">
    <name type="scientific">Corynebacterium guangdongense</name>
    <dbReference type="NCBI Taxonomy" id="1783348"/>
    <lineage>
        <taxon>Bacteria</taxon>
        <taxon>Bacillati</taxon>
        <taxon>Actinomycetota</taxon>
        <taxon>Actinomycetes</taxon>
        <taxon>Mycobacteriales</taxon>
        <taxon>Corynebacteriaceae</taxon>
        <taxon>Corynebacterium</taxon>
    </lineage>
</organism>
<dbReference type="InterPro" id="IPR023753">
    <property type="entry name" value="FAD/NAD-binding_dom"/>
</dbReference>
<dbReference type="SMART" id="SM01353">
    <property type="entry name" value="AIF_C"/>
    <property type="match status" value="1"/>
</dbReference>
<evidence type="ECO:0000256" key="5">
    <source>
        <dbReference type="ARBA" id="ARBA00022946"/>
    </source>
</evidence>
<keyword evidence="2" id="KW-0285">Flavoprotein</keyword>
<dbReference type="Pfam" id="PF14721">
    <property type="entry name" value="AIF_C"/>
    <property type="match status" value="1"/>
</dbReference>
<dbReference type="SUPFAM" id="SSF51905">
    <property type="entry name" value="FAD/NAD(P)-binding domain"/>
    <property type="match status" value="1"/>
</dbReference>
<evidence type="ECO:0000259" key="10">
    <source>
        <dbReference type="Pfam" id="PF14721"/>
    </source>
</evidence>
<keyword evidence="4" id="KW-0274">FAD</keyword>
<evidence type="ECO:0000256" key="3">
    <source>
        <dbReference type="ARBA" id="ARBA00022703"/>
    </source>
</evidence>
<dbReference type="EMBL" id="JAVDXZ010000001">
    <property type="protein sequence ID" value="MDR7329317.1"/>
    <property type="molecule type" value="Genomic_DNA"/>
</dbReference>
<evidence type="ECO:0000256" key="7">
    <source>
        <dbReference type="ARBA" id="ARBA00023027"/>
    </source>
</evidence>
<keyword evidence="5" id="KW-0809">Transit peptide</keyword>
<comment type="cofactor">
    <cofactor evidence="1">
        <name>FAD</name>
        <dbReference type="ChEBI" id="CHEBI:57692"/>
    </cofactor>
</comment>
<reference evidence="11" key="1">
    <citation type="submission" date="2023-07" db="EMBL/GenBank/DDBJ databases">
        <title>Sequencing the genomes of 1000 actinobacteria strains.</title>
        <authorList>
            <person name="Klenk H.-P."/>
        </authorList>
    </citation>
    <scope>NUCLEOTIDE SEQUENCE</scope>
    <source>
        <strain evidence="11">DSM 107476</strain>
    </source>
</reference>
<keyword evidence="12" id="KW-1185">Reference proteome</keyword>
<sequence length="392" mass="42098">MAPTDQPYVIVGGGVAADKAARAIRERDPEADIAIYTESVYGPVYRPALSKDLWVGDKSDIASQDLGTAEVATLHTGVRVTDLDPDTKTVTLDSGEAVAYGKLLLATGASSANFFDEVDGAVLFRTAEDYEALRARVSEGTEVVIVGGGYIATEMAAALATVGAKVTVYFPGAKLLERLFPPKLLDIIETKYVDKGVTLVPDAFVSEVTEGPTLIFRNGDTVTADLVLLALGARLNTGLAEKAGLRMVDRAVEVDDHMRSSAPDVYVAGDLANYPDVRLGRRHVEHVDQAERTGALAGANMAGGDETYDYTPIFWSDMFDLGYEAVGDLNSSLTMREFHNEEDSSAVVWYLDDGNDVRGVLLWNTWGKTKVARQYLGKPAPADLGEIIIPGE</sequence>
<evidence type="ECO:0000256" key="2">
    <source>
        <dbReference type="ARBA" id="ARBA00022630"/>
    </source>
</evidence>
<dbReference type="PRINTS" id="PR00368">
    <property type="entry name" value="FADPNR"/>
</dbReference>
<dbReference type="InterPro" id="IPR016156">
    <property type="entry name" value="FAD/NAD-linked_Rdtase_dimer_sf"/>
</dbReference>
<dbReference type="Gene3D" id="3.30.390.30">
    <property type="match status" value="1"/>
</dbReference>
<dbReference type="InterPro" id="IPR050446">
    <property type="entry name" value="FAD-oxidoreductase/Apoptosis"/>
</dbReference>
<accession>A0ABU1ZWK8</accession>
<evidence type="ECO:0000256" key="6">
    <source>
        <dbReference type="ARBA" id="ARBA00023002"/>
    </source>
</evidence>
<name>A0ABU1ZWK8_9CORY</name>
<comment type="catalytic activity">
    <reaction evidence="8">
        <text>A + NADH + H(+) = AH2 + NAD(+)</text>
        <dbReference type="Rhea" id="RHEA:11356"/>
        <dbReference type="ChEBI" id="CHEBI:13193"/>
        <dbReference type="ChEBI" id="CHEBI:15378"/>
        <dbReference type="ChEBI" id="CHEBI:17499"/>
        <dbReference type="ChEBI" id="CHEBI:57540"/>
        <dbReference type="ChEBI" id="CHEBI:57945"/>
    </reaction>
</comment>
<dbReference type="Pfam" id="PF07992">
    <property type="entry name" value="Pyr_redox_2"/>
    <property type="match status" value="1"/>
</dbReference>
<evidence type="ECO:0000256" key="1">
    <source>
        <dbReference type="ARBA" id="ARBA00001974"/>
    </source>
</evidence>
<keyword evidence="7" id="KW-0520">NAD</keyword>
<dbReference type="Gene3D" id="3.50.50.60">
    <property type="entry name" value="FAD/NAD(P)-binding domain"/>
    <property type="match status" value="2"/>
</dbReference>
<protein>
    <submittedName>
        <fullName evidence="11">NADPH-dependent 2,4-dienoyl-CoA reductase/sulfur reductase-like enzyme</fullName>
    </submittedName>
</protein>
<dbReference type="Proteomes" id="UP001180840">
    <property type="component" value="Unassembled WGS sequence"/>
</dbReference>
<dbReference type="InterPro" id="IPR036188">
    <property type="entry name" value="FAD/NAD-bd_sf"/>
</dbReference>
<gene>
    <name evidence="11" type="ORF">J2S39_000993</name>
</gene>
<keyword evidence="3" id="KW-0053">Apoptosis</keyword>